<protein>
    <submittedName>
        <fullName evidence="2">Uncharacterized protein</fullName>
    </submittedName>
</protein>
<proteinExistence type="predicted"/>
<name>A0AC35EUJ3_9BILA</name>
<evidence type="ECO:0000313" key="2">
    <source>
        <dbReference type="WBParaSite" id="PS1159_v2.g10775.t1"/>
    </source>
</evidence>
<reference evidence="2" key="1">
    <citation type="submission" date="2022-11" db="UniProtKB">
        <authorList>
            <consortium name="WormBaseParasite"/>
        </authorList>
    </citation>
    <scope>IDENTIFICATION</scope>
</reference>
<organism evidence="1 2">
    <name type="scientific">Panagrolaimus sp. PS1159</name>
    <dbReference type="NCBI Taxonomy" id="55785"/>
    <lineage>
        <taxon>Eukaryota</taxon>
        <taxon>Metazoa</taxon>
        <taxon>Ecdysozoa</taxon>
        <taxon>Nematoda</taxon>
        <taxon>Chromadorea</taxon>
        <taxon>Rhabditida</taxon>
        <taxon>Tylenchina</taxon>
        <taxon>Panagrolaimomorpha</taxon>
        <taxon>Panagrolaimoidea</taxon>
        <taxon>Panagrolaimidae</taxon>
        <taxon>Panagrolaimus</taxon>
    </lineage>
</organism>
<dbReference type="WBParaSite" id="PS1159_v2.g10775.t1">
    <property type="protein sequence ID" value="PS1159_v2.g10775.t1"/>
    <property type="gene ID" value="PS1159_v2.g10775"/>
</dbReference>
<dbReference type="Proteomes" id="UP000887580">
    <property type="component" value="Unplaced"/>
</dbReference>
<evidence type="ECO:0000313" key="1">
    <source>
        <dbReference type="Proteomes" id="UP000887580"/>
    </source>
</evidence>
<sequence length="164" mass="18142">MDAWDPDPANSRFITKVNRRKTYIIVGAVVGIILVIVAITVGIILGTKNNDDSNKVDVTPVPNTTVVTQIPPLTKPEKIIIVFNIGYQKSNNNFTQVNTSITAIIEKLQWQNGNITIKLIPYSDVTDLEYAVDNLTTADDVRKYLNAFLLTPKDITGNSPNQTK</sequence>
<accession>A0AC35EUJ3</accession>